<name>M1MEI6_9CLOT</name>
<feature type="transmembrane region" description="Helical" evidence="1">
    <location>
        <begin position="59"/>
        <end position="83"/>
    </location>
</feature>
<keyword evidence="1" id="KW-0472">Membrane</keyword>
<dbReference type="eggNOG" id="ENOG50327PX">
    <property type="taxonomic scope" value="Bacteria"/>
</dbReference>
<dbReference type="KEGG" id="csr:Cspa_c09920"/>
<gene>
    <name evidence="2" type="ORF">Cspa_c09920</name>
</gene>
<dbReference type="PATRIC" id="fig|931276.5.peg.948"/>
<organism evidence="2 3">
    <name type="scientific">Clostridium saccharoperbutylacetonicum N1-4(HMT)</name>
    <dbReference type="NCBI Taxonomy" id="931276"/>
    <lineage>
        <taxon>Bacteria</taxon>
        <taxon>Bacillati</taxon>
        <taxon>Bacillota</taxon>
        <taxon>Clostridia</taxon>
        <taxon>Eubacteriales</taxon>
        <taxon>Clostridiaceae</taxon>
        <taxon>Clostridium</taxon>
    </lineage>
</organism>
<dbReference type="OrthoDB" id="2970178at2"/>
<keyword evidence="3" id="KW-1185">Reference proteome</keyword>
<evidence type="ECO:0000256" key="1">
    <source>
        <dbReference type="SAM" id="Phobius"/>
    </source>
</evidence>
<sequence length="238" mass="28258">MIEKIIENKKYRDFYDYKSSECKISFAIVIIIVLMLSILKLDLFENFNNYKPGFQNITIYVASGLLAMIGIILAGVAFILGLLDDEFKNSIKNVVTGDPIKEIMLSFEFLTINLGFGSVIFFTEHFFLYSNIYINKYTFYIILLFNIYYFSFLVFYTISLIYNSIELYHIKDIYKEVSRNEKSIYDKANEIRIDYILSKILEDKKQEDFLKILFKMVDEMELEDKDKIKKYFEDYYGA</sequence>
<feature type="transmembrane region" description="Helical" evidence="1">
    <location>
        <begin position="21"/>
        <end position="39"/>
    </location>
</feature>
<reference evidence="2 3" key="1">
    <citation type="submission" date="2013-02" db="EMBL/GenBank/DDBJ databases">
        <title>Genome sequence of Clostridium saccharoperbutylacetonicum N1-4(HMT).</title>
        <authorList>
            <person name="Poehlein A."/>
            <person name="Daniel R."/>
        </authorList>
    </citation>
    <scope>NUCLEOTIDE SEQUENCE [LARGE SCALE GENOMIC DNA]</scope>
    <source>
        <strain evidence="3">N1-4(HMT)</strain>
    </source>
</reference>
<dbReference type="EMBL" id="CP004121">
    <property type="protein sequence ID" value="AGF54768.1"/>
    <property type="molecule type" value="Genomic_DNA"/>
</dbReference>
<protein>
    <submittedName>
        <fullName evidence="2">Uncharacterized protein</fullName>
    </submittedName>
</protein>
<evidence type="ECO:0000313" key="3">
    <source>
        <dbReference type="Proteomes" id="UP000011728"/>
    </source>
</evidence>
<dbReference type="HOGENOM" id="CLU_1127288_0_0_9"/>
<feature type="transmembrane region" description="Helical" evidence="1">
    <location>
        <begin position="139"/>
        <end position="162"/>
    </location>
</feature>
<keyword evidence="1" id="KW-1133">Transmembrane helix</keyword>
<dbReference type="AlphaFoldDB" id="M1MEI6"/>
<proteinExistence type="predicted"/>
<dbReference type="RefSeq" id="WP_015391093.1">
    <property type="nucleotide sequence ID" value="NC_020291.1"/>
</dbReference>
<feature type="transmembrane region" description="Helical" evidence="1">
    <location>
        <begin position="103"/>
        <end position="127"/>
    </location>
</feature>
<keyword evidence="1" id="KW-0812">Transmembrane</keyword>
<accession>M1MEI6</accession>
<dbReference type="Proteomes" id="UP000011728">
    <property type="component" value="Chromosome"/>
</dbReference>
<evidence type="ECO:0000313" key="2">
    <source>
        <dbReference type="EMBL" id="AGF54768.1"/>
    </source>
</evidence>